<reference evidence="9" key="1">
    <citation type="submission" date="2015-10" db="EMBL/GenBank/DDBJ databases">
        <title>Complete Genome Sequence of Aeromonas schubertii strain WL1483.</title>
        <authorList>
            <person name="Liu L."/>
        </authorList>
    </citation>
    <scope>NUCLEOTIDE SEQUENCE [LARGE SCALE GENOMIC DNA]</scope>
    <source>
        <strain evidence="9">WL1483</strain>
    </source>
</reference>
<evidence type="ECO:0000256" key="2">
    <source>
        <dbReference type="ARBA" id="ARBA00022475"/>
    </source>
</evidence>
<reference evidence="8 9" key="2">
    <citation type="journal article" date="2016" name="Genome Announc.">
        <title>Complete Genome Sequence of the Highly Virulent Aeromonas schubertii Strain WL1483, Isolated from Diseased Snakehead Fish (Channa argus) in China.</title>
        <authorList>
            <person name="Liu L."/>
            <person name="Li N."/>
            <person name="Zhang D."/>
            <person name="Fu X."/>
            <person name="Shi C."/>
            <person name="Lin Q."/>
            <person name="Hao G."/>
        </authorList>
    </citation>
    <scope>NUCLEOTIDE SEQUENCE [LARGE SCALE GENOMIC DNA]</scope>
    <source>
        <strain evidence="8 9">WL1483</strain>
    </source>
</reference>
<protein>
    <recommendedName>
        <fullName evidence="7">ABC transporter substrate-binding protein PnrA-like domain-containing protein</fullName>
    </recommendedName>
</protein>
<keyword evidence="2" id="KW-1003">Cell membrane</keyword>
<comment type="subcellular location">
    <subcellularLocation>
        <location evidence="1">Cell membrane</location>
    </subcellularLocation>
</comment>
<name>A0A0S2SLX1_9GAMM</name>
<dbReference type="PANTHER" id="PTHR34296">
    <property type="entry name" value="TRANSCRIPTIONAL ACTIVATOR PROTEIN MED"/>
    <property type="match status" value="1"/>
</dbReference>
<feature type="chain" id="PRO_5006604482" description="ABC transporter substrate-binding protein PnrA-like domain-containing protein" evidence="6">
    <location>
        <begin position="23"/>
        <end position="128"/>
    </location>
</feature>
<keyword evidence="4" id="KW-0472">Membrane</keyword>
<keyword evidence="5" id="KW-0449">Lipoprotein</keyword>
<dbReference type="PATRIC" id="fig|652.5.peg.4021"/>
<dbReference type="AlphaFoldDB" id="A0A0S2SLX1"/>
<accession>A0A0S2SLX1</accession>
<organism evidence="8 9">
    <name type="scientific">Aeromonas schubertii</name>
    <dbReference type="NCBI Taxonomy" id="652"/>
    <lineage>
        <taxon>Bacteria</taxon>
        <taxon>Pseudomonadati</taxon>
        <taxon>Pseudomonadota</taxon>
        <taxon>Gammaproteobacteria</taxon>
        <taxon>Aeromonadales</taxon>
        <taxon>Aeromonadaceae</taxon>
        <taxon>Aeromonas</taxon>
    </lineage>
</organism>
<evidence type="ECO:0000259" key="7">
    <source>
        <dbReference type="Pfam" id="PF02608"/>
    </source>
</evidence>
<dbReference type="KEGG" id="asr:WL1483_3123"/>
<dbReference type="InterPro" id="IPR003760">
    <property type="entry name" value="PnrA-like"/>
</dbReference>
<dbReference type="InterPro" id="IPR050957">
    <property type="entry name" value="BMP_lipoprotein"/>
</dbReference>
<evidence type="ECO:0000313" key="9">
    <source>
        <dbReference type="Proteomes" id="UP000058114"/>
    </source>
</evidence>
<dbReference type="Proteomes" id="UP000058114">
    <property type="component" value="Chromosome"/>
</dbReference>
<evidence type="ECO:0000256" key="6">
    <source>
        <dbReference type="SAM" id="SignalP"/>
    </source>
</evidence>
<dbReference type="EMBL" id="CP013067">
    <property type="protein sequence ID" value="ALP42542.1"/>
    <property type="molecule type" value="Genomic_DNA"/>
</dbReference>
<dbReference type="Pfam" id="PF02608">
    <property type="entry name" value="Bmp"/>
    <property type="match status" value="1"/>
</dbReference>
<evidence type="ECO:0000256" key="3">
    <source>
        <dbReference type="ARBA" id="ARBA00022729"/>
    </source>
</evidence>
<keyword evidence="3 6" id="KW-0732">Signal</keyword>
<evidence type="ECO:0000313" key="8">
    <source>
        <dbReference type="EMBL" id="ALP42542.1"/>
    </source>
</evidence>
<feature type="signal peptide" evidence="6">
    <location>
        <begin position="1"/>
        <end position="22"/>
    </location>
</feature>
<dbReference type="PANTHER" id="PTHR34296:SF2">
    <property type="entry name" value="ABC TRANSPORTER GUANOSINE-BINDING PROTEIN NUPN"/>
    <property type="match status" value="1"/>
</dbReference>
<sequence length="128" mass="13857">MTKVLKLATVAALTLSALSAQAASEPAVIYDTAGKFDKSFNEAVFRNGVELYNKDKGIKVKEFEPQNEAQREQGLRRLASRGNGPIVAVGFNMGSAVEKAATEFPNTQFTIIDMVGQAQRTIHRLQGA</sequence>
<evidence type="ECO:0000256" key="5">
    <source>
        <dbReference type="ARBA" id="ARBA00023288"/>
    </source>
</evidence>
<proteinExistence type="predicted"/>
<dbReference type="Gene3D" id="3.40.50.2300">
    <property type="match status" value="1"/>
</dbReference>
<evidence type="ECO:0000256" key="4">
    <source>
        <dbReference type="ARBA" id="ARBA00023136"/>
    </source>
</evidence>
<evidence type="ECO:0000256" key="1">
    <source>
        <dbReference type="ARBA" id="ARBA00004236"/>
    </source>
</evidence>
<gene>
    <name evidence="8" type="ORF">WL1483_3123</name>
</gene>
<feature type="domain" description="ABC transporter substrate-binding protein PnrA-like" evidence="7">
    <location>
        <begin position="36"/>
        <end position="119"/>
    </location>
</feature>
<dbReference type="GO" id="GO:0005886">
    <property type="term" value="C:plasma membrane"/>
    <property type="evidence" value="ECO:0007669"/>
    <property type="project" value="UniProtKB-SubCell"/>
</dbReference>